<dbReference type="PANTHER" id="PTHR28083">
    <property type="entry name" value="GOOD FOR FULL DBP5 ACTIVITY PROTEIN 2"/>
    <property type="match status" value="1"/>
</dbReference>
<dbReference type="SUPFAM" id="SSF53098">
    <property type="entry name" value="Ribonuclease H-like"/>
    <property type="match status" value="1"/>
</dbReference>
<dbReference type="InterPro" id="IPR012337">
    <property type="entry name" value="RNaseH-like_sf"/>
</dbReference>
<evidence type="ECO:0000313" key="3">
    <source>
        <dbReference type="EMBL" id="KAF2117338.1"/>
    </source>
</evidence>
<evidence type="ECO:0000259" key="2">
    <source>
        <dbReference type="Pfam" id="PF21762"/>
    </source>
</evidence>
<evidence type="ECO:0000313" key="4">
    <source>
        <dbReference type="Proteomes" id="UP000799770"/>
    </source>
</evidence>
<accession>A0A6A5ZG51</accession>
<feature type="region of interest" description="Disordered" evidence="1">
    <location>
        <begin position="1"/>
        <end position="35"/>
    </location>
</feature>
<dbReference type="GO" id="GO:0003676">
    <property type="term" value="F:nucleic acid binding"/>
    <property type="evidence" value="ECO:0007669"/>
    <property type="project" value="InterPro"/>
</dbReference>
<dbReference type="Gene3D" id="3.30.420.10">
    <property type="entry name" value="Ribonuclease H-like superfamily/Ribonuclease H"/>
    <property type="match status" value="1"/>
</dbReference>
<proteinExistence type="predicted"/>
<evidence type="ECO:0000256" key="1">
    <source>
        <dbReference type="SAM" id="MobiDB-lite"/>
    </source>
</evidence>
<keyword evidence="4" id="KW-1185">Reference proteome</keyword>
<dbReference type="OrthoDB" id="5953249at2759"/>
<dbReference type="AlphaFoldDB" id="A0A6A5ZG51"/>
<name>A0A6A5ZG51_9PLEO</name>
<organism evidence="3 4">
    <name type="scientific">Lophiotrema nucula</name>
    <dbReference type="NCBI Taxonomy" id="690887"/>
    <lineage>
        <taxon>Eukaryota</taxon>
        <taxon>Fungi</taxon>
        <taxon>Dikarya</taxon>
        <taxon>Ascomycota</taxon>
        <taxon>Pezizomycotina</taxon>
        <taxon>Dothideomycetes</taxon>
        <taxon>Pleosporomycetidae</taxon>
        <taxon>Pleosporales</taxon>
        <taxon>Lophiotremataceae</taxon>
        <taxon>Lophiotrema</taxon>
    </lineage>
</organism>
<sequence>MELYPEWLENGSNGQPRRFQGKDPTPKAPVGNPYKSNDPRLALLAHFLDRHTELEILRHFLGYPIEGAPKTINETLLIGLDTEWWEKDPKPTTEFGVGEFRTETLTGLIPGVHAENILTDIRVAHARIIPHAHLMNKFPGAGNPEDFHFGTTVFVTPDEARHALTNILARPSTESPNMLRPVIFIGHAIGSDFEQMEKTFGIDLLKLGSIVKVIDTQDLARQVDIYGPKGPNISLKDLLAHFNIMGSDINLHTAGNDVAYTMMLAILIALKKELYGSLTSSDNPQFNVHGRTIFQVVEAVKALGQANPAPMWGEALFCTRCDRNNHLRTHCFARDVFCTKCYNSGNGKRRGASQTHNTNRCLWG</sequence>
<dbReference type="Proteomes" id="UP000799770">
    <property type="component" value="Unassembled WGS sequence"/>
</dbReference>
<gene>
    <name evidence="3" type="ORF">BDV96DRAFT_518310</name>
</gene>
<dbReference type="InterPro" id="IPR040151">
    <property type="entry name" value="Gfd2/YDR514C-like"/>
</dbReference>
<protein>
    <recommendedName>
        <fullName evidence="2">Gfd2/YDR514C-like C-terminal domain-containing protein</fullName>
    </recommendedName>
</protein>
<dbReference type="EMBL" id="ML977319">
    <property type="protein sequence ID" value="KAF2117338.1"/>
    <property type="molecule type" value="Genomic_DNA"/>
</dbReference>
<feature type="domain" description="Gfd2/YDR514C-like C-terminal" evidence="2">
    <location>
        <begin position="77"/>
        <end position="266"/>
    </location>
</feature>
<dbReference type="InterPro" id="IPR036397">
    <property type="entry name" value="RNaseH_sf"/>
</dbReference>
<dbReference type="InterPro" id="IPR048519">
    <property type="entry name" value="Gfd2/YDR514C-like_C"/>
</dbReference>
<reference evidence="3" key="1">
    <citation type="journal article" date="2020" name="Stud. Mycol.">
        <title>101 Dothideomycetes genomes: a test case for predicting lifestyles and emergence of pathogens.</title>
        <authorList>
            <person name="Haridas S."/>
            <person name="Albert R."/>
            <person name="Binder M."/>
            <person name="Bloem J."/>
            <person name="Labutti K."/>
            <person name="Salamov A."/>
            <person name="Andreopoulos B."/>
            <person name="Baker S."/>
            <person name="Barry K."/>
            <person name="Bills G."/>
            <person name="Bluhm B."/>
            <person name="Cannon C."/>
            <person name="Castanera R."/>
            <person name="Culley D."/>
            <person name="Daum C."/>
            <person name="Ezra D."/>
            <person name="Gonzalez J."/>
            <person name="Henrissat B."/>
            <person name="Kuo A."/>
            <person name="Liang C."/>
            <person name="Lipzen A."/>
            <person name="Lutzoni F."/>
            <person name="Magnuson J."/>
            <person name="Mondo S."/>
            <person name="Nolan M."/>
            <person name="Ohm R."/>
            <person name="Pangilinan J."/>
            <person name="Park H.-J."/>
            <person name="Ramirez L."/>
            <person name="Alfaro M."/>
            <person name="Sun H."/>
            <person name="Tritt A."/>
            <person name="Yoshinaga Y."/>
            <person name="Zwiers L.-H."/>
            <person name="Turgeon B."/>
            <person name="Goodwin S."/>
            <person name="Spatafora J."/>
            <person name="Crous P."/>
            <person name="Grigoriev I."/>
        </authorList>
    </citation>
    <scope>NUCLEOTIDE SEQUENCE</scope>
    <source>
        <strain evidence="3">CBS 627.86</strain>
    </source>
</reference>
<dbReference type="PANTHER" id="PTHR28083:SF1">
    <property type="entry name" value="GOOD FOR FULL DBP5 ACTIVITY PROTEIN 2"/>
    <property type="match status" value="1"/>
</dbReference>
<dbReference type="Pfam" id="PF21762">
    <property type="entry name" value="DEDDh_C"/>
    <property type="match status" value="1"/>
</dbReference>
<dbReference type="GO" id="GO:0005634">
    <property type="term" value="C:nucleus"/>
    <property type="evidence" value="ECO:0007669"/>
    <property type="project" value="TreeGrafter"/>
</dbReference>